<dbReference type="EMBL" id="JAGGMQ010000001">
    <property type="protein sequence ID" value="MBP2168132.1"/>
    <property type="molecule type" value="Genomic_DNA"/>
</dbReference>
<evidence type="ECO:0000313" key="2">
    <source>
        <dbReference type="EMBL" id="MBP2168132.1"/>
    </source>
</evidence>
<feature type="transmembrane region" description="Helical" evidence="1">
    <location>
        <begin position="72"/>
        <end position="92"/>
    </location>
</feature>
<keyword evidence="1" id="KW-0812">Transmembrane</keyword>
<reference evidence="2 3" key="1">
    <citation type="submission" date="2021-03" db="EMBL/GenBank/DDBJ databases">
        <authorList>
            <person name="D'Agostino P."/>
            <person name="Huntemann M."/>
            <person name="Clum A."/>
            <person name="Spunde A."/>
            <person name="Palaniappan K."/>
            <person name="Ritter S."/>
            <person name="Mikhailova N."/>
            <person name="Chen I.-M."/>
            <person name="Stamatis D."/>
            <person name="Reddy T."/>
            <person name="O'Malley R."/>
            <person name="Daum C."/>
            <person name="Shapiro N."/>
            <person name="Ivanova N."/>
            <person name="Kyrpides N."/>
            <person name="Woyke T."/>
        </authorList>
    </citation>
    <scope>NUCLEOTIDE SEQUENCE [LARGE SCALE GENOMIC DNA]</scope>
    <source>
        <strain evidence="2 3">WS4403</strain>
    </source>
</reference>
<proteinExistence type="predicted"/>
<keyword evidence="3" id="KW-1185">Reference proteome</keyword>
<feature type="transmembrane region" description="Helical" evidence="1">
    <location>
        <begin position="112"/>
        <end position="134"/>
    </location>
</feature>
<name>A0ABS4P667_9GAMM</name>
<comment type="caution">
    <text evidence="2">The sequence shown here is derived from an EMBL/GenBank/DDBJ whole genome shotgun (WGS) entry which is preliminary data.</text>
</comment>
<sequence>MKYKIITIFAGILYLMAGYFSLPFIMKYFIPFNISISDMRYFLAFKLGAFVSFLLSFLIVFLVSYKSKKSHLYFFTIILYCIFLCIFSYFFITEGMESAEHYDVLIDFQNIPFFKVYLASFFSSLSLLVINIYAKILS</sequence>
<keyword evidence="1" id="KW-1133">Transmembrane helix</keyword>
<keyword evidence="1" id="KW-0472">Membrane</keyword>
<reference evidence="3" key="2">
    <citation type="submission" date="2023-07" db="EMBL/GenBank/DDBJ databases">
        <title>Genome mining of underrepresented organisms for secondary metabolites.</title>
        <authorList>
            <person name="D'Agostino P.M."/>
        </authorList>
    </citation>
    <scope>NUCLEOTIDE SEQUENCE [LARGE SCALE GENOMIC DNA]</scope>
    <source>
        <strain evidence="3">WS4403</strain>
    </source>
</reference>
<accession>A0ABS4P667</accession>
<organism evidence="2 3">
    <name type="scientific">Winslowiella toletana</name>
    <dbReference type="NCBI Taxonomy" id="92490"/>
    <lineage>
        <taxon>Bacteria</taxon>
        <taxon>Pseudomonadati</taxon>
        <taxon>Pseudomonadota</taxon>
        <taxon>Gammaproteobacteria</taxon>
        <taxon>Enterobacterales</taxon>
        <taxon>Erwiniaceae</taxon>
        <taxon>Winslowiella</taxon>
    </lineage>
</organism>
<evidence type="ECO:0000313" key="3">
    <source>
        <dbReference type="Proteomes" id="UP001195624"/>
    </source>
</evidence>
<evidence type="ECO:0000256" key="1">
    <source>
        <dbReference type="SAM" id="Phobius"/>
    </source>
</evidence>
<feature type="transmembrane region" description="Helical" evidence="1">
    <location>
        <begin position="12"/>
        <end position="30"/>
    </location>
</feature>
<protein>
    <submittedName>
        <fullName evidence="2">Uncharacterized protein YacL</fullName>
    </submittedName>
</protein>
<feature type="transmembrane region" description="Helical" evidence="1">
    <location>
        <begin position="42"/>
        <end position="65"/>
    </location>
</feature>
<gene>
    <name evidence="2" type="ORF">J2125_001324</name>
</gene>
<dbReference type="Proteomes" id="UP001195624">
    <property type="component" value="Unassembled WGS sequence"/>
</dbReference>